<gene>
    <name evidence="1" type="ORF">CDEST_14774</name>
</gene>
<organism evidence="1 2">
    <name type="scientific">Colletotrichum destructivum</name>
    <dbReference type="NCBI Taxonomy" id="34406"/>
    <lineage>
        <taxon>Eukaryota</taxon>
        <taxon>Fungi</taxon>
        <taxon>Dikarya</taxon>
        <taxon>Ascomycota</taxon>
        <taxon>Pezizomycotina</taxon>
        <taxon>Sordariomycetes</taxon>
        <taxon>Hypocreomycetidae</taxon>
        <taxon>Glomerellales</taxon>
        <taxon>Glomerellaceae</taxon>
        <taxon>Colletotrichum</taxon>
        <taxon>Colletotrichum destructivum species complex</taxon>
    </lineage>
</organism>
<dbReference type="GeneID" id="87951274"/>
<keyword evidence="2" id="KW-1185">Reference proteome</keyword>
<sequence length="199" mass="21911">MRALDNSLPTRLPEVGTRLGLRFHQHYMYCVAIQQQFPAGSRMATSPRLVNSFSLSLSLSSDYDFVQVSTSSGSMLLALSLTNGFYVPSRLDTKTRVFGTLIGNGTGYQPDDEQDCRLAATVWHPPQAKQKHHQESPVSKRVNPCGMKPRFLLPSASRSARLADNAGTVFGLDSGVGAVIDHGPQGRRRDRWLIVLLLV</sequence>
<dbReference type="RefSeq" id="XP_062786981.1">
    <property type="nucleotide sequence ID" value="XM_062930930.1"/>
</dbReference>
<dbReference type="KEGG" id="cdet:87951274"/>
<dbReference type="EMBL" id="CP137314">
    <property type="protein sequence ID" value="WQF89760.1"/>
    <property type="molecule type" value="Genomic_DNA"/>
</dbReference>
<reference evidence="2" key="1">
    <citation type="journal article" date="2023" name="bioRxiv">
        <title>Complete genome of the Medicago anthracnose fungus, Colletotrichum destructivum, reveals a mini-chromosome-like region within a core chromosome.</title>
        <authorList>
            <person name="Lapalu N."/>
            <person name="Simon A."/>
            <person name="Lu A."/>
            <person name="Plaumann P.-L."/>
            <person name="Amselem J."/>
            <person name="Pigne S."/>
            <person name="Auger A."/>
            <person name="Koch C."/>
            <person name="Dallery J.-F."/>
            <person name="O'Connell R.J."/>
        </authorList>
    </citation>
    <scope>NUCLEOTIDE SEQUENCE [LARGE SCALE GENOMIC DNA]</scope>
    <source>
        <strain evidence="2">CBS 520.97</strain>
    </source>
</reference>
<accession>A0AAX4J2W3</accession>
<protein>
    <submittedName>
        <fullName evidence="1">Uncharacterized protein</fullName>
    </submittedName>
</protein>
<dbReference type="AlphaFoldDB" id="A0AAX4J2W3"/>
<evidence type="ECO:0000313" key="1">
    <source>
        <dbReference type="EMBL" id="WQF89760.1"/>
    </source>
</evidence>
<name>A0AAX4J2W3_9PEZI</name>
<proteinExistence type="predicted"/>
<evidence type="ECO:0000313" key="2">
    <source>
        <dbReference type="Proteomes" id="UP001322277"/>
    </source>
</evidence>
<dbReference type="Proteomes" id="UP001322277">
    <property type="component" value="Chromosome 10"/>
</dbReference>